<dbReference type="EMBL" id="DF973682">
    <property type="protein sequence ID" value="GAU37640.1"/>
    <property type="molecule type" value="Genomic_DNA"/>
</dbReference>
<dbReference type="InterPro" id="IPR050258">
    <property type="entry name" value="Leguminous_Lectin"/>
</dbReference>
<feature type="domain" description="Legume lectin" evidence="4">
    <location>
        <begin position="1"/>
        <end position="119"/>
    </location>
</feature>
<dbReference type="SUPFAM" id="SSF49899">
    <property type="entry name" value="Concanavalin A-like lectins/glucanases"/>
    <property type="match status" value="1"/>
</dbReference>
<evidence type="ECO:0000256" key="2">
    <source>
        <dbReference type="ARBA" id="ARBA00022734"/>
    </source>
</evidence>
<sequence>MHLWDKDSRKVTDFTSNFSFIINQPNKTQHAGDGITFFIASPNFSLPVPPDGTGIGLVSRQQMEDQNYSNQHPYVSVEFDTFWNRKDPQYDHVGVNIKTMFSPFTTEWFSVSDGRIYDAQNESKTRLVMVLSIGAGVGLGLAFVLMLRRRKDDDLDLSMDSDFERGAGPKKFSYNELVRATNIIN</sequence>
<evidence type="ECO:0000256" key="1">
    <source>
        <dbReference type="ARBA" id="ARBA00007606"/>
    </source>
</evidence>
<keyword evidence="2" id="KW-0430">Lectin</keyword>
<dbReference type="GO" id="GO:0030246">
    <property type="term" value="F:carbohydrate binding"/>
    <property type="evidence" value="ECO:0007669"/>
    <property type="project" value="UniProtKB-KW"/>
</dbReference>
<protein>
    <recommendedName>
        <fullName evidence="4">Legume lectin domain-containing protein</fullName>
    </recommendedName>
</protein>
<comment type="similarity">
    <text evidence="1">Belongs to the leguminous lectin family.</text>
</comment>
<keyword evidence="3" id="KW-1133">Transmembrane helix</keyword>
<evidence type="ECO:0000256" key="3">
    <source>
        <dbReference type="SAM" id="Phobius"/>
    </source>
</evidence>
<gene>
    <name evidence="5" type="ORF">TSUD_60200</name>
</gene>
<dbReference type="PANTHER" id="PTHR32401">
    <property type="entry name" value="CONCANAVALIN A-LIKE LECTIN FAMILY PROTEIN"/>
    <property type="match status" value="1"/>
</dbReference>
<dbReference type="Proteomes" id="UP000242715">
    <property type="component" value="Unassembled WGS sequence"/>
</dbReference>
<dbReference type="OrthoDB" id="1349636at2759"/>
<feature type="transmembrane region" description="Helical" evidence="3">
    <location>
        <begin position="127"/>
        <end position="147"/>
    </location>
</feature>
<dbReference type="InterPro" id="IPR013320">
    <property type="entry name" value="ConA-like_dom_sf"/>
</dbReference>
<dbReference type="Pfam" id="PF00139">
    <property type="entry name" value="Lectin_legB"/>
    <property type="match status" value="1"/>
</dbReference>
<dbReference type="InterPro" id="IPR001220">
    <property type="entry name" value="Legume_lectin_dom"/>
</dbReference>
<keyword evidence="3" id="KW-0472">Membrane</keyword>
<dbReference type="PROSITE" id="PS00307">
    <property type="entry name" value="LECTIN_LEGUME_BETA"/>
    <property type="match status" value="1"/>
</dbReference>
<dbReference type="GO" id="GO:0009610">
    <property type="term" value="P:response to symbiotic fungus"/>
    <property type="evidence" value="ECO:0007669"/>
    <property type="project" value="UniProtKB-ARBA"/>
</dbReference>
<keyword evidence="6" id="KW-1185">Reference proteome</keyword>
<evidence type="ECO:0000259" key="4">
    <source>
        <dbReference type="Pfam" id="PF00139"/>
    </source>
</evidence>
<evidence type="ECO:0000313" key="5">
    <source>
        <dbReference type="EMBL" id="GAU37640.1"/>
    </source>
</evidence>
<dbReference type="AlphaFoldDB" id="A0A2Z6NM95"/>
<organism evidence="5 6">
    <name type="scientific">Trifolium subterraneum</name>
    <name type="common">Subterranean clover</name>
    <dbReference type="NCBI Taxonomy" id="3900"/>
    <lineage>
        <taxon>Eukaryota</taxon>
        <taxon>Viridiplantae</taxon>
        <taxon>Streptophyta</taxon>
        <taxon>Embryophyta</taxon>
        <taxon>Tracheophyta</taxon>
        <taxon>Spermatophyta</taxon>
        <taxon>Magnoliopsida</taxon>
        <taxon>eudicotyledons</taxon>
        <taxon>Gunneridae</taxon>
        <taxon>Pentapetalae</taxon>
        <taxon>rosids</taxon>
        <taxon>fabids</taxon>
        <taxon>Fabales</taxon>
        <taxon>Fabaceae</taxon>
        <taxon>Papilionoideae</taxon>
        <taxon>50 kb inversion clade</taxon>
        <taxon>NPAAA clade</taxon>
        <taxon>Hologalegina</taxon>
        <taxon>IRL clade</taxon>
        <taxon>Trifolieae</taxon>
        <taxon>Trifolium</taxon>
    </lineage>
</organism>
<keyword evidence="3" id="KW-0812">Transmembrane</keyword>
<dbReference type="PANTHER" id="PTHR32401:SF49">
    <property type="entry name" value="OS10G0129200 PROTEIN"/>
    <property type="match status" value="1"/>
</dbReference>
<evidence type="ECO:0000313" key="6">
    <source>
        <dbReference type="Proteomes" id="UP000242715"/>
    </source>
</evidence>
<reference evidence="6" key="1">
    <citation type="journal article" date="2017" name="Front. Plant Sci.">
        <title>Climate Clever Clovers: New Paradigm to Reduce the Environmental Footprint of Ruminants by Breeding Low Methanogenic Forages Utilizing Haplotype Variation.</title>
        <authorList>
            <person name="Kaur P."/>
            <person name="Appels R."/>
            <person name="Bayer P.E."/>
            <person name="Keeble-Gagnere G."/>
            <person name="Wang J."/>
            <person name="Hirakawa H."/>
            <person name="Shirasawa K."/>
            <person name="Vercoe P."/>
            <person name="Stefanova K."/>
            <person name="Durmic Z."/>
            <person name="Nichols P."/>
            <person name="Revell C."/>
            <person name="Isobe S.N."/>
            <person name="Edwards D."/>
            <person name="Erskine W."/>
        </authorList>
    </citation>
    <scope>NUCLEOTIDE SEQUENCE [LARGE SCALE GENOMIC DNA]</scope>
    <source>
        <strain evidence="6">cv. Daliak</strain>
    </source>
</reference>
<name>A0A2Z6NM95_TRISU</name>
<dbReference type="InterPro" id="IPR019825">
    <property type="entry name" value="Lectin_legB_Mn/Ca_BS"/>
</dbReference>
<proteinExistence type="inferred from homology"/>
<dbReference type="Gene3D" id="2.60.120.200">
    <property type="match status" value="1"/>
</dbReference>
<accession>A0A2Z6NM95</accession>